<proteinExistence type="predicted"/>
<dbReference type="Proteomes" id="UP000281708">
    <property type="component" value="Unassembled WGS sequence"/>
</dbReference>
<dbReference type="AlphaFoldDB" id="A0A3L8P666"/>
<reference evidence="1 2" key="1">
    <citation type="submission" date="2018-10" db="EMBL/GenBank/DDBJ databases">
        <title>Marmoricola sp. 4Q3S-7 whole genome shotgun sequence.</title>
        <authorList>
            <person name="Li F."/>
        </authorList>
    </citation>
    <scope>NUCLEOTIDE SEQUENCE [LARGE SCALE GENOMIC DNA]</scope>
    <source>
        <strain evidence="1 2">4Q3S-7</strain>
    </source>
</reference>
<keyword evidence="2" id="KW-1185">Reference proteome</keyword>
<accession>A0A3L8P666</accession>
<dbReference type="RefSeq" id="WP_121804586.1">
    <property type="nucleotide sequence ID" value="NZ_RDBE01000001.1"/>
</dbReference>
<dbReference type="EMBL" id="RDBE01000001">
    <property type="protein sequence ID" value="RLV50906.1"/>
    <property type="molecule type" value="Genomic_DNA"/>
</dbReference>
<organism evidence="1 2">
    <name type="scientific">Nocardioides mangrovicus</name>
    <dbReference type="NCBI Taxonomy" id="2478913"/>
    <lineage>
        <taxon>Bacteria</taxon>
        <taxon>Bacillati</taxon>
        <taxon>Actinomycetota</taxon>
        <taxon>Actinomycetes</taxon>
        <taxon>Propionibacteriales</taxon>
        <taxon>Nocardioidaceae</taxon>
        <taxon>Nocardioides</taxon>
    </lineage>
</organism>
<gene>
    <name evidence="1" type="ORF">D9V37_02890</name>
</gene>
<evidence type="ECO:0000313" key="2">
    <source>
        <dbReference type="Proteomes" id="UP000281708"/>
    </source>
</evidence>
<comment type="caution">
    <text evidence="1">The sequence shown here is derived from an EMBL/GenBank/DDBJ whole genome shotgun (WGS) entry which is preliminary data.</text>
</comment>
<sequence>MAILLWLVPAALATCAAMVLAGWLGRERTTSQRQADRAQQRFARAMDRPMPAGSRVASPRVRSTGIAVRAARRPLR</sequence>
<evidence type="ECO:0000313" key="1">
    <source>
        <dbReference type="EMBL" id="RLV50906.1"/>
    </source>
</evidence>
<name>A0A3L8P666_9ACTN</name>
<protein>
    <submittedName>
        <fullName evidence="1">Uncharacterized protein</fullName>
    </submittedName>
</protein>